<proteinExistence type="predicted"/>
<dbReference type="AlphaFoldDB" id="A0AAV0BTY8"/>
<feature type="region of interest" description="Disordered" evidence="1">
    <location>
        <begin position="103"/>
        <end position="149"/>
    </location>
</feature>
<organism evidence="2 3">
    <name type="scientific">Phakopsora pachyrhizi</name>
    <name type="common">Asian soybean rust disease fungus</name>
    <dbReference type="NCBI Taxonomy" id="170000"/>
    <lineage>
        <taxon>Eukaryota</taxon>
        <taxon>Fungi</taxon>
        <taxon>Dikarya</taxon>
        <taxon>Basidiomycota</taxon>
        <taxon>Pucciniomycotina</taxon>
        <taxon>Pucciniomycetes</taxon>
        <taxon>Pucciniales</taxon>
        <taxon>Phakopsoraceae</taxon>
        <taxon>Phakopsora</taxon>
    </lineage>
</organism>
<keyword evidence="3" id="KW-1185">Reference proteome</keyword>
<sequence length="273" mass="29718">MQIARLPKKPKNKLDLTRPITRRLLQTKRVLQVWYGIPSIGTRSPREIRQTQMPAGHLQKPQTQLFWSLVALIPPKSLITSSHTSEFTFVELIGTMNDGVWTEDSSPTALSSPIDPSTSTSLADSDVSMGEASIAGPSSRRRQGPNPFVPNKLRAQILMTPHGLISSEKKSKPVFETLDAQRTPAEIEENDMDVGDENRNNKADEGGVSLGLPALFLNSADPMNGFNAAYWGLAYNTSGSIPNSTAANGKRAVDHELSSSLAANTSLRVNENN</sequence>
<evidence type="ECO:0000313" key="3">
    <source>
        <dbReference type="Proteomes" id="UP001153365"/>
    </source>
</evidence>
<protein>
    <submittedName>
        <fullName evidence="2">Uncharacterized protein</fullName>
    </submittedName>
</protein>
<dbReference type="EMBL" id="CALTRL010006250">
    <property type="protein sequence ID" value="CAH7690266.1"/>
    <property type="molecule type" value="Genomic_DNA"/>
</dbReference>
<feature type="compositionally biased region" description="Polar residues" evidence="1">
    <location>
        <begin position="103"/>
        <end position="123"/>
    </location>
</feature>
<evidence type="ECO:0000256" key="1">
    <source>
        <dbReference type="SAM" id="MobiDB-lite"/>
    </source>
</evidence>
<reference evidence="2" key="1">
    <citation type="submission" date="2022-06" db="EMBL/GenBank/DDBJ databases">
        <authorList>
            <consortium name="SYNGENTA / RWTH Aachen University"/>
        </authorList>
    </citation>
    <scope>NUCLEOTIDE SEQUENCE</scope>
</reference>
<accession>A0AAV0BTY8</accession>
<gene>
    <name evidence="2" type="ORF">PPACK8108_LOCUS25558</name>
</gene>
<evidence type="ECO:0000313" key="2">
    <source>
        <dbReference type="EMBL" id="CAH7690266.1"/>
    </source>
</evidence>
<dbReference type="Proteomes" id="UP001153365">
    <property type="component" value="Unassembled WGS sequence"/>
</dbReference>
<name>A0AAV0BTY8_PHAPC</name>
<comment type="caution">
    <text evidence="2">The sequence shown here is derived from an EMBL/GenBank/DDBJ whole genome shotgun (WGS) entry which is preliminary data.</text>
</comment>